<dbReference type="InterPro" id="IPR051222">
    <property type="entry name" value="PPR/CCM1_RNA-binding"/>
</dbReference>
<keyword evidence="5" id="KW-1185">Reference proteome</keyword>
<dbReference type="NCBIfam" id="TIGR00756">
    <property type="entry name" value="PPR"/>
    <property type="match status" value="4"/>
</dbReference>
<dbReference type="PANTHER" id="PTHR47942">
    <property type="entry name" value="TETRATRICOPEPTIDE REPEAT (TPR)-LIKE SUPERFAMILY PROTEIN-RELATED"/>
    <property type="match status" value="1"/>
</dbReference>
<feature type="domain" description="JmjC" evidence="3">
    <location>
        <begin position="27"/>
        <end position="154"/>
    </location>
</feature>
<keyword evidence="1" id="KW-0677">Repeat</keyword>
<reference evidence="4 5" key="1">
    <citation type="submission" date="2024-01" db="EMBL/GenBank/DDBJ databases">
        <title>The genomes of 5 underutilized Papilionoideae crops provide insights into root nodulation and disease resistanc.</title>
        <authorList>
            <person name="Jiang F."/>
        </authorList>
    </citation>
    <scope>NUCLEOTIDE SEQUENCE [LARGE SCALE GENOMIC DNA]</scope>
    <source>
        <strain evidence="4">LVBAO_FW01</strain>
        <tissue evidence="4">Leaves</tissue>
    </source>
</reference>
<dbReference type="Proteomes" id="UP001367508">
    <property type="component" value="Unassembled WGS sequence"/>
</dbReference>
<dbReference type="InterPro" id="IPR002885">
    <property type="entry name" value="PPR_rpt"/>
</dbReference>
<dbReference type="AlphaFoldDB" id="A0AAN9N1I8"/>
<feature type="repeat" description="PPR" evidence="2">
    <location>
        <begin position="407"/>
        <end position="441"/>
    </location>
</feature>
<name>A0AAN9N1I8_CANGL</name>
<sequence>MAYGEKGTVECGINIEGMKVAPFRVILRTTLEKNFSRLPQSTLCLVDKEIPGITDSMLYIGMLFSMLAWHVEDHYLYSINYHHSGANKIRYSVPAHAASQFENVALHHVPGEFDITFPRAYHAGFSNGFNWGEAVNFAIGDWFPPGAAASMRYAHFRMLPVIPYKELAHRYALIVTDCYVAYMMCEYCYSYPGVFSITRNKCIQDLQNNPWHEETSIRGTGYSPGSLSKWCSKKARQENVVCLLKEMLDQELKPDNVIYTSMIDAYSTEGSFKKAFECWDLMVTEECFPNVVTYTALKNGFSQFNHIWLFLDHVTKEGNMKEAIELHHAMLKGILANTVTYNIIIRGFCKLGRFHEATSVLSEMTENGIFPDCITYSTLLYEFCRSGNVGAAVKLWDTMLNKGLEPDLIAYNLLIYGCCVNGGLNKAFELHDDMLRRGVKLRLNLRALQKVKKCLAQLVLILSDYFSNLAEDKSLVMGLENLHGYRAA</sequence>
<dbReference type="InterPro" id="IPR003347">
    <property type="entry name" value="JmjC_dom"/>
</dbReference>
<evidence type="ECO:0000313" key="5">
    <source>
        <dbReference type="Proteomes" id="UP001367508"/>
    </source>
</evidence>
<comment type="caution">
    <text evidence="4">The sequence shown here is derived from an EMBL/GenBank/DDBJ whole genome shotgun (WGS) entry which is preliminary data.</text>
</comment>
<dbReference type="EMBL" id="JAYMYQ010000001">
    <property type="protein sequence ID" value="KAK7363926.1"/>
    <property type="molecule type" value="Genomic_DNA"/>
</dbReference>
<dbReference type="Gene3D" id="1.25.40.10">
    <property type="entry name" value="Tetratricopeptide repeat domain"/>
    <property type="match status" value="2"/>
</dbReference>
<dbReference type="SUPFAM" id="SSF51197">
    <property type="entry name" value="Clavaminate synthase-like"/>
    <property type="match status" value="1"/>
</dbReference>
<evidence type="ECO:0000256" key="1">
    <source>
        <dbReference type="ARBA" id="ARBA00022737"/>
    </source>
</evidence>
<accession>A0AAN9N1I8</accession>
<protein>
    <recommendedName>
        <fullName evidence="3">JmjC domain-containing protein</fullName>
    </recommendedName>
</protein>
<dbReference type="PANTHER" id="PTHR47942:SF16">
    <property type="entry name" value="PENTATRICOPEPTIDE REPEAT DOMAIN CONTAINING PROTEIN-RELATED"/>
    <property type="match status" value="1"/>
</dbReference>
<gene>
    <name evidence="4" type="ORF">VNO77_06091</name>
</gene>
<evidence type="ECO:0000259" key="3">
    <source>
        <dbReference type="PROSITE" id="PS51184"/>
    </source>
</evidence>
<dbReference type="Pfam" id="PF02373">
    <property type="entry name" value="JmjC"/>
    <property type="match status" value="2"/>
</dbReference>
<dbReference type="SMART" id="SM00558">
    <property type="entry name" value="JmjC"/>
    <property type="match status" value="1"/>
</dbReference>
<dbReference type="Pfam" id="PF13041">
    <property type="entry name" value="PPR_2"/>
    <property type="match status" value="2"/>
</dbReference>
<organism evidence="4 5">
    <name type="scientific">Canavalia gladiata</name>
    <name type="common">Sword bean</name>
    <name type="synonym">Dolichos gladiatus</name>
    <dbReference type="NCBI Taxonomy" id="3824"/>
    <lineage>
        <taxon>Eukaryota</taxon>
        <taxon>Viridiplantae</taxon>
        <taxon>Streptophyta</taxon>
        <taxon>Embryophyta</taxon>
        <taxon>Tracheophyta</taxon>
        <taxon>Spermatophyta</taxon>
        <taxon>Magnoliopsida</taxon>
        <taxon>eudicotyledons</taxon>
        <taxon>Gunneridae</taxon>
        <taxon>Pentapetalae</taxon>
        <taxon>rosids</taxon>
        <taxon>fabids</taxon>
        <taxon>Fabales</taxon>
        <taxon>Fabaceae</taxon>
        <taxon>Papilionoideae</taxon>
        <taxon>50 kb inversion clade</taxon>
        <taxon>NPAAA clade</taxon>
        <taxon>indigoferoid/millettioid clade</taxon>
        <taxon>Phaseoleae</taxon>
        <taxon>Canavalia</taxon>
    </lineage>
</organism>
<evidence type="ECO:0000256" key="2">
    <source>
        <dbReference type="PROSITE-ProRule" id="PRU00708"/>
    </source>
</evidence>
<dbReference type="PROSITE" id="PS51375">
    <property type="entry name" value="PPR"/>
    <property type="match status" value="4"/>
</dbReference>
<feature type="repeat" description="PPR" evidence="2">
    <location>
        <begin position="337"/>
        <end position="371"/>
    </location>
</feature>
<dbReference type="Pfam" id="PF12854">
    <property type="entry name" value="PPR_1"/>
    <property type="match status" value="1"/>
</dbReference>
<dbReference type="InterPro" id="IPR011990">
    <property type="entry name" value="TPR-like_helical_dom_sf"/>
</dbReference>
<dbReference type="Gene3D" id="2.60.120.650">
    <property type="entry name" value="Cupin"/>
    <property type="match status" value="2"/>
</dbReference>
<feature type="repeat" description="PPR" evidence="2">
    <location>
        <begin position="372"/>
        <end position="406"/>
    </location>
</feature>
<dbReference type="PROSITE" id="PS51184">
    <property type="entry name" value="JMJC"/>
    <property type="match status" value="1"/>
</dbReference>
<evidence type="ECO:0000313" key="4">
    <source>
        <dbReference type="EMBL" id="KAK7363926.1"/>
    </source>
</evidence>
<feature type="repeat" description="PPR" evidence="2">
    <location>
        <begin position="255"/>
        <end position="289"/>
    </location>
</feature>
<proteinExistence type="predicted"/>